<reference evidence="1 2" key="1">
    <citation type="submission" date="2020-10" db="EMBL/GenBank/DDBJ databases">
        <title>Sequencing the genomes of 1000 actinobacteria strains.</title>
        <authorList>
            <person name="Klenk H.-P."/>
        </authorList>
    </citation>
    <scope>NUCLEOTIDE SEQUENCE [LARGE SCALE GENOMIC DNA]</scope>
    <source>
        <strain evidence="1 2">DSM 7307</strain>
    </source>
</reference>
<dbReference type="NCBIfam" id="NF004861">
    <property type="entry name" value="PRK06217.1"/>
    <property type="match status" value="1"/>
</dbReference>
<gene>
    <name evidence="1" type="ORF">H4W29_002230</name>
</gene>
<keyword evidence="2" id="KW-1185">Reference proteome</keyword>
<evidence type="ECO:0000313" key="1">
    <source>
        <dbReference type="EMBL" id="MBE1505049.1"/>
    </source>
</evidence>
<dbReference type="SUPFAM" id="SSF52540">
    <property type="entry name" value="P-loop containing nucleoside triphosphate hydrolases"/>
    <property type="match status" value="1"/>
</dbReference>
<proteinExistence type="predicted"/>
<dbReference type="GO" id="GO:0016301">
    <property type="term" value="F:kinase activity"/>
    <property type="evidence" value="ECO:0007669"/>
    <property type="project" value="UniProtKB-KW"/>
</dbReference>
<protein>
    <submittedName>
        <fullName evidence="1">Adenylate kinase family enzyme</fullName>
    </submittedName>
</protein>
<dbReference type="Pfam" id="PF13238">
    <property type="entry name" value="AAA_18"/>
    <property type="match status" value="1"/>
</dbReference>
<accession>A0ABR9IPF8</accession>
<organism evidence="1 2">
    <name type="scientific">Rhizobium viscosum</name>
    <name type="common">Arthrobacter viscosus</name>
    <dbReference type="NCBI Taxonomy" id="1673"/>
    <lineage>
        <taxon>Bacteria</taxon>
        <taxon>Pseudomonadati</taxon>
        <taxon>Pseudomonadota</taxon>
        <taxon>Alphaproteobacteria</taxon>
        <taxon>Hyphomicrobiales</taxon>
        <taxon>Rhizobiaceae</taxon>
        <taxon>Rhizobium/Agrobacterium group</taxon>
        <taxon>Rhizobium</taxon>
    </lineage>
</organism>
<keyword evidence="1" id="KW-0808">Transferase</keyword>
<comment type="caution">
    <text evidence="1">The sequence shown here is derived from an EMBL/GenBank/DDBJ whole genome shotgun (WGS) entry which is preliminary data.</text>
</comment>
<dbReference type="PANTHER" id="PTHR37816">
    <property type="entry name" value="YALI0E33011P"/>
    <property type="match status" value="1"/>
</dbReference>
<sequence>MHIHITGASGSGTTTLGLALAELLGIRHLDTDHFFWMPTDPPFTTQREVGARIAMLRREALPHAGWVLSGSAMKWGAEFEPLYDLVVFLRIDPIARMERIRKREEAHYGERIRPGGDMAVKSREFMEWAESYDTAGPERRSLVGHEEWLKTLTKPILRLDSSRPVDELVAEVLSHPAVIAGRPQSS</sequence>
<dbReference type="InterPro" id="IPR052922">
    <property type="entry name" value="Cytidylate_Kinase-2"/>
</dbReference>
<dbReference type="InterPro" id="IPR027417">
    <property type="entry name" value="P-loop_NTPase"/>
</dbReference>
<keyword evidence="1" id="KW-0418">Kinase</keyword>
<dbReference type="PANTHER" id="PTHR37816:SF2">
    <property type="entry name" value="DNA TOPOLOGY MODULATION PROTEIN FLAR-RELATED PROTEIN"/>
    <property type="match status" value="1"/>
</dbReference>
<dbReference type="Gene3D" id="3.40.50.300">
    <property type="entry name" value="P-loop containing nucleotide triphosphate hydrolases"/>
    <property type="match status" value="1"/>
</dbReference>
<evidence type="ECO:0000313" key="2">
    <source>
        <dbReference type="Proteomes" id="UP000620262"/>
    </source>
</evidence>
<dbReference type="EMBL" id="JADBEC010000001">
    <property type="protein sequence ID" value="MBE1505049.1"/>
    <property type="molecule type" value="Genomic_DNA"/>
</dbReference>
<name>A0ABR9IPF8_RHIVS</name>
<dbReference type="Proteomes" id="UP000620262">
    <property type="component" value="Unassembled WGS sequence"/>
</dbReference>